<sequence>MKRNKNKGVCETEFQKLSFDIRRTIILSEYMKHWEMPEFRQTMSRENERVELYTFPGNDSENVTRFSTIGLSSIRSKDSERQYGIGAELMMVLPKEVAIEQEDQIKNYLFDVASYLLNTLGRQLTVGTTIPESPLAPNGWPKALLFDEPRCEPEELSCFHIGSQHVDLFWLIPIYGSEYELIKEKGLGAFDKLYETGDISLVDINRPSLATS</sequence>
<reference evidence="2 3" key="1">
    <citation type="journal article" date="2018" name="Nat. Biotechnol.">
        <title>A standardized bacterial taxonomy based on genome phylogeny substantially revises the tree of life.</title>
        <authorList>
            <person name="Parks D.H."/>
            <person name="Chuvochina M."/>
            <person name="Waite D.W."/>
            <person name="Rinke C."/>
            <person name="Skarshewski A."/>
            <person name="Chaumeil P.A."/>
            <person name="Hugenholtz P."/>
        </authorList>
    </citation>
    <scope>NUCLEOTIDE SEQUENCE [LARGE SCALE GENOMIC DNA]</scope>
    <source>
        <strain evidence="2">UBA11978</strain>
    </source>
</reference>
<dbReference type="InterPro" id="IPR020941">
    <property type="entry name" value="SUFU-like_domain"/>
</dbReference>
<feature type="domain" description="Suppressor of fused-like" evidence="1">
    <location>
        <begin position="48"/>
        <end position="207"/>
    </location>
</feature>
<proteinExistence type="predicted"/>
<accession>A0A350P9A7</accession>
<evidence type="ECO:0000313" key="2">
    <source>
        <dbReference type="EMBL" id="HAW77874.1"/>
    </source>
</evidence>
<name>A0A350P9A7_9ALTE</name>
<evidence type="ECO:0000259" key="1">
    <source>
        <dbReference type="Pfam" id="PF05076"/>
    </source>
</evidence>
<dbReference type="AlphaFoldDB" id="A0A350P9A7"/>
<dbReference type="Proteomes" id="UP000263517">
    <property type="component" value="Unassembled WGS sequence"/>
</dbReference>
<protein>
    <recommendedName>
        <fullName evidence="1">Suppressor of fused-like domain-containing protein</fullName>
    </recommendedName>
</protein>
<organism evidence="2 3">
    <name type="scientific">Alteromonas australica</name>
    <dbReference type="NCBI Taxonomy" id="589873"/>
    <lineage>
        <taxon>Bacteria</taxon>
        <taxon>Pseudomonadati</taxon>
        <taxon>Pseudomonadota</taxon>
        <taxon>Gammaproteobacteria</taxon>
        <taxon>Alteromonadales</taxon>
        <taxon>Alteromonadaceae</taxon>
        <taxon>Alteromonas/Salinimonas group</taxon>
        <taxon>Alteromonas</taxon>
    </lineage>
</organism>
<evidence type="ECO:0000313" key="3">
    <source>
        <dbReference type="Proteomes" id="UP000263517"/>
    </source>
</evidence>
<comment type="caution">
    <text evidence="2">The sequence shown here is derived from an EMBL/GenBank/DDBJ whole genome shotgun (WGS) entry which is preliminary data.</text>
</comment>
<gene>
    <name evidence="2" type="ORF">DCW74_19330</name>
</gene>
<dbReference type="Pfam" id="PF05076">
    <property type="entry name" value="SUFU"/>
    <property type="match status" value="1"/>
</dbReference>
<dbReference type="EMBL" id="DNAN01000675">
    <property type="protein sequence ID" value="HAW77874.1"/>
    <property type="molecule type" value="Genomic_DNA"/>
</dbReference>